<feature type="non-terminal residue" evidence="2">
    <location>
        <position position="1"/>
    </location>
</feature>
<accession>A0A820CWN9</accession>
<feature type="non-terminal residue" evidence="2">
    <location>
        <position position="317"/>
    </location>
</feature>
<organism evidence="2 3">
    <name type="scientific">Rotaria sordida</name>
    <dbReference type="NCBI Taxonomy" id="392033"/>
    <lineage>
        <taxon>Eukaryota</taxon>
        <taxon>Metazoa</taxon>
        <taxon>Spiralia</taxon>
        <taxon>Gnathifera</taxon>
        <taxon>Rotifera</taxon>
        <taxon>Eurotatoria</taxon>
        <taxon>Bdelloidea</taxon>
        <taxon>Philodinida</taxon>
        <taxon>Philodinidae</taxon>
        <taxon>Rotaria</taxon>
    </lineage>
</organism>
<comment type="caution">
    <text evidence="2">The sequence shown here is derived from an EMBL/GenBank/DDBJ whole genome shotgun (WGS) entry which is preliminary data.</text>
</comment>
<feature type="region of interest" description="Disordered" evidence="1">
    <location>
        <begin position="16"/>
        <end position="41"/>
    </location>
</feature>
<feature type="compositionally biased region" description="Polar residues" evidence="1">
    <location>
        <begin position="17"/>
        <end position="34"/>
    </location>
</feature>
<feature type="region of interest" description="Disordered" evidence="1">
    <location>
        <begin position="145"/>
        <end position="172"/>
    </location>
</feature>
<dbReference type="EMBL" id="CAJOAX010026848">
    <property type="protein sequence ID" value="CAF4228588.1"/>
    <property type="molecule type" value="Genomic_DNA"/>
</dbReference>
<evidence type="ECO:0000313" key="3">
    <source>
        <dbReference type="Proteomes" id="UP000663823"/>
    </source>
</evidence>
<reference evidence="2" key="1">
    <citation type="submission" date="2021-02" db="EMBL/GenBank/DDBJ databases">
        <authorList>
            <person name="Nowell W R."/>
        </authorList>
    </citation>
    <scope>NUCLEOTIDE SEQUENCE</scope>
</reference>
<proteinExistence type="predicted"/>
<protein>
    <submittedName>
        <fullName evidence="2">Uncharacterized protein</fullName>
    </submittedName>
</protein>
<sequence>GQGGFLAPTHIHHYNLVTPSDSTENSTDNYSYKRSTSSSDDSFQIELALNQEQTSSHQDNHDDTQWNNTYWLTSNQVDNTRTKDTTINSAPSVLSKIVQKIHITPKEDSTSLLQNAKPEALVDSNEISWSNSEWEASVIEIPTSTKHKTQSTTPSIKSWKHDASRTPTVEKQQDKTWVNPYWKDYKPQIATPSKQKHKPWINPYWKDYKPQTVAPSKQQDTSWVNPYWKDYKPQPVTSSKQQEKPWVNPYWKDHKPQIIAPSKQQKDKPWINPYWKDYKPHTATSSKHRQDKPWVNPYWKDYKPHTVTPSKQQDKPW</sequence>
<evidence type="ECO:0000256" key="1">
    <source>
        <dbReference type="SAM" id="MobiDB-lite"/>
    </source>
</evidence>
<dbReference type="AlphaFoldDB" id="A0A820CWN9"/>
<evidence type="ECO:0000313" key="2">
    <source>
        <dbReference type="EMBL" id="CAF4228588.1"/>
    </source>
</evidence>
<name>A0A820CWN9_9BILA</name>
<gene>
    <name evidence="2" type="ORF">OTI717_LOCUS39654</name>
</gene>
<dbReference type="Proteomes" id="UP000663823">
    <property type="component" value="Unassembled WGS sequence"/>
</dbReference>